<dbReference type="InterPro" id="IPR032675">
    <property type="entry name" value="LRR_dom_sf"/>
</dbReference>
<reference evidence="2" key="1">
    <citation type="submission" date="2016-10" db="EMBL/GenBank/DDBJ databases">
        <authorList>
            <person name="Varghese N."/>
            <person name="Submissions S."/>
        </authorList>
    </citation>
    <scope>NUCLEOTIDE SEQUENCE [LARGE SCALE GENOMIC DNA]</scope>
    <source>
        <strain evidence="2">P18</strain>
    </source>
</reference>
<evidence type="ECO:0000313" key="2">
    <source>
        <dbReference type="Proteomes" id="UP000182624"/>
    </source>
</evidence>
<dbReference type="Pfam" id="PF13306">
    <property type="entry name" value="LRR_5"/>
    <property type="match status" value="1"/>
</dbReference>
<dbReference type="EMBL" id="FOXO01000028">
    <property type="protein sequence ID" value="SFQ26941.1"/>
    <property type="molecule type" value="Genomic_DNA"/>
</dbReference>
<dbReference type="AlphaFoldDB" id="A0A1I5X4Y9"/>
<keyword evidence="2" id="KW-1185">Reference proteome</keyword>
<gene>
    <name evidence="1" type="ORF">SAMN04487928_12815</name>
</gene>
<dbReference type="RefSeq" id="WP_074890682.1">
    <property type="nucleotide sequence ID" value="NZ_FOXO01000028.1"/>
</dbReference>
<dbReference type="Gene3D" id="3.80.10.10">
    <property type="entry name" value="Ribonuclease Inhibitor"/>
    <property type="match status" value="1"/>
</dbReference>
<dbReference type="OrthoDB" id="1824119at2"/>
<sequence>MPFLYVINVSKKDSHKFAEITGFEGSVRELVVPDRIDGYVVEAVGNHAFSGRDDIESVVLPNTIKTLYGFAFHNCRKLRKISLFDSIDDYYDGVCRQCDSLSDIEIHIERNWYEVIRNFLADNDRTLRFMIKRDGFTSCLVFPEYVYDFSENTMARTIQFSIGGSGMIYRECVDRRNVNYREYDKLFEKAVIDGNAVSEDIAIGRVLFPYELAPGYRERYEMFIKKNGRSIVERLIKNIENSGENAVLDVDEVSPMNLIKKLIPFLDDEAMDHAIKLTSEKGLTLLSAVLIGSKKPPVVSVSKFEF</sequence>
<organism evidence="1 2">
    <name type="scientific">Butyrivibrio proteoclasticus</name>
    <dbReference type="NCBI Taxonomy" id="43305"/>
    <lineage>
        <taxon>Bacteria</taxon>
        <taxon>Bacillati</taxon>
        <taxon>Bacillota</taxon>
        <taxon>Clostridia</taxon>
        <taxon>Lachnospirales</taxon>
        <taxon>Lachnospiraceae</taxon>
        <taxon>Butyrivibrio</taxon>
    </lineage>
</organism>
<proteinExistence type="predicted"/>
<evidence type="ECO:0000313" key="1">
    <source>
        <dbReference type="EMBL" id="SFQ26941.1"/>
    </source>
</evidence>
<name>A0A1I5X4Y9_9FIRM</name>
<dbReference type="InterPro" id="IPR026906">
    <property type="entry name" value="LRR_5"/>
</dbReference>
<dbReference type="Proteomes" id="UP000182624">
    <property type="component" value="Unassembled WGS sequence"/>
</dbReference>
<accession>A0A1I5X4Y9</accession>
<protein>
    <submittedName>
        <fullName evidence="1">Leucine rich repeat-containing protein</fullName>
    </submittedName>
</protein>